<dbReference type="STRING" id="1035707.SAMN05216552_10549"/>
<dbReference type="InterPro" id="IPR011990">
    <property type="entry name" value="TPR-like_helical_dom_sf"/>
</dbReference>
<dbReference type="OrthoDB" id="8776071at2"/>
<evidence type="ECO:0000313" key="2">
    <source>
        <dbReference type="EMBL" id="SFV16630.1"/>
    </source>
</evidence>
<evidence type="ECO:0000313" key="3">
    <source>
        <dbReference type="Proteomes" id="UP000199391"/>
    </source>
</evidence>
<dbReference type="RefSeq" id="WP_093560952.1">
    <property type="nucleotide sequence ID" value="NZ_FPBO01000054.1"/>
</dbReference>
<dbReference type="EMBL" id="FPBO01000054">
    <property type="protein sequence ID" value="SFV16630.1"/>
    <property type="molecule type" value="Genomic_DNA"/>
</dbReference>
<accession>A0A1I7M486</accession>
<feature type="repeat" description="TPR" evidence="1">
    <location>
        <begin position="45"/>
        <end position="78"/>
    </location>
</feature>
<name>A0A1I7M486_9BURK</name>
<dbReference type="SUPFAM" id="SSF48452">
    <property type="entry name" value="TPR-like"/>
    <property type="match status" value="1"/>
</dbReference>
<evidence type="ECO:0000256" key="1">
    <source>
        <dbReference type="PROSITE-ProRule" id="PRU00339"/>
    </source>
</evidence>
<dbReference type="PROSITE" id="PS50005">
    <property type="entry name" value="TPR"/>
    <property type="match status" value="1"/>
</dbReference>
<gene>
    <name evidence="2" type="ORF">SAMN05216552_10549</name>
</gene>
<protein>
    <submittedName>
        <fullName evidence="2">Uncharacterized protein</fullName>
    </submittedName>
</protein>
<keyword evidence="1" id="KW-0802">TPR repeat</keyword>
<proteinExistence type="predicted"/>
<dbReference type="AlphaFoldDB" id="A0A1I7M486"/>
<dbReference type="Proteomes" id="UP000199391">
    <property type="component" value="Unassembled WGS sequence"/>
</dbReference>
<sequence length="198" mass="20225">MTIGTLAILDQAELFQLALRAGAAGDSGAAIAYLKEAASRPDATGQVHYLLGAEYAQLRMYDRAAGELEAALALDPALATARLQLGLLWLGANDAERAATVLVPLTEAGVPEALRQFGAGLLKLIAGELEAARGALAQGIALNLGNAPLNADMQSIIAEIETRLAGGAPAEPAPAPAQPADDGGHQFLLSAYAGNIKH</sequence>
<dbReference type="InterPro" id="IPR019734">
    <property type="entry name" value="TPR_rpt"/>
</dbReference>
<keyword evidence="3" id="KW-1185">Reference proteome</keyword>
<dbReference type="Gene3D" id="1.25.40.10">
    <property type="entry name" value="Tetratricopeptide repeat domain"/>
    <property type="match status" value="1"/>
</dbReference>
<organism evidence="2 3">
    <name type="scientific">Pseudoduganella namucuonensis</name>
    <dbReference type="NCBI Taxonomy" id="1035707"/>
    <lineage>
        <taxon>Bacteria</taxon>
        <taxon>Pseudomonadati</taxon>
        <taxon>Pseudomonadota</taxon>
        <taxon>Betaproteobacteria</taxon>
        <taxon>Burkholderiales</taxon>
        <taxon>Oxalobacteraceae</taxon>
        <taxon>Telluria group</taxon>
        <taxon>Pseudoduganella</taxon>
    </lineage>
</organism>
<reference evidence="3" key="1">
    <citation type="submission" date="2016-10" db="EMBL/GenBank/DDBJ databases">
        <authorList>
            <person name="Varghese N."/>
            <person name="Submissions S."/>
        </authorList>
    </citation>
    <scope>NUCLEOTIDE SEQUENCE [LARGE SCALE GENOMIC DNA]</scope>
    <source>
        <strain evidence="3">CGMCC 1.11014</strain>
    </source>
</reference>